<dbReference type="Pfam" id="PF00176">
    <property type="entry name" value="SNF2-rel_dom"/>
    <property type="match status" value="1"/>
</dbReference>
<dbReference type="Gene3D" id="3.40.50.300">
    <property type="entry name" value="P-loop containing nucleotide triphosphate hydrolases"/>
    <property type="match status" value="1"/>
</dbReference>
<dbReference type="InterPro" id="IPR049730">
    <property type="entry name" value="SNF2/RAD54-like_C"/>
</dbReference>
<feature type="domain" description="Helicase C-terminal" evidence="5">
    <location>
        <begin position="746"/>
        <end position="900"/>
    </location>
</feature>
<dbReference type="GO" id="GO:0004519">
    <property type="term" value="F:endonuclease activity"/>
    <property type="evidence" value="ECO:0007669"/>
    <property type="project" value="InterPro"/>
</dbReference>
<organism evidence="6 7">
    <name type="scientific">Gaoshiqia sediminis</name>
    <dbReference type="NCBI Taxonomy" id="2986998"/>
    <lineage>
        <taxon>Bacteria</taxon>
        <taxon>Pseudomonadati</taxon>
        <taxon>Bacteroidota</taxon>
        <taxon>Bacteroidia</taxon>
        <taxon>Marinilabiliales</taxon>
        <taxon>Prolixibacteraceae</taxon>
        <taxon>Gaoshiqia</taxon>
    </lineage>
</organism>
<dbReference type="PANTHER" id="PTHR45766:SF6">
    <property type="entry name" value="SWI_SNF-RELATED MATRIX-ASSOCIATED ACTIN-DEPENDENT REGULATOR OF CHROMATIN SUBFAMILY A-LIKE PROTEIN 1"/>
    <property type="match status" value="1"/>
</dbReference>
<evidence type="ECO:0000259" key="4">
    <source>
        <dbReference type="PROSITE" id="PS50819"/>
    </source>
</evidence>
<dbReference type="PROSITE" id="PS50818">
    <property type="entry name" value="INTEIN_C_TER"/>
    <property type="match status" value="1"/>
</dbReference>
<reference evidence="6" key="1">
    <citation type="submission" date="2022-10" db="EMBL/GenBank/DDBJ databases">
        <title>Gaoshiqiia sediminis gen. nov., sp. nov., isolated from coastal sediment.</title>
        <authorList>
            <person name="Yu W.X."/>
            <person name="Mu D.S."/>
            <person name="Du J.Z."/>
            <person name="Liang Y.Q."/>
        </authorList>
    </citation>
    <scope>NUCLEOTIDE SEQUENCE</scope>
    <source>
        <strain evidence="6">A06</strain>
    </source>
</reference>
<dbReference type="SUPFAM" id="SSF55608">
    <property type="entry name" value="Homing endonucleases"/>
    <property type="match status" value="1"/>
</dbReference>
<comment type="caution">
    <text evidence="6">The sequence shown here is derived from an EMBL/GenBank/DDBJ whole genome shotgun (WGS) entry which is preliminary data.</text>
</comment>
<dbReference type="EMBL" id="JAPAAF010000028">
    <property type="protein sequence ID" value="MCW0484092.1"/>
    <property type="molecule type" value="Genomic_DNA"/>
</dbReference>
<dbReference type="InterPro" id="IPR027434">
    <property type="entry name" value="Homing_endonucl"/>
</dbReference>
<evidence type="ECO:0000256" key="2">
    <source>
        <dbReference type="ARBA" id="ARBA00022813"/>
    </source>
</evidence>
<dbReference type="AlphaFoldDB" id="A0AA41YE91"/>
<dbReference type="PANTHER" id="PTHR45766">
    <property type="entry name" value="DNA ANNEALING HELICASE AND ENDONUCLEASE ZRANB3 FAMILY MEMBER"/>
    <property type="match status" value="1"/>
</dbReference>
<dbReference type="Pfam" id="PF00271">
    <property type="entry name" value="Helicase_C"/>
    <property type="match status" value="1"/>
</dbReference>
<keyword evidence="3" id="KW-0651">Protein splicing</keyword>
<evidence type="ECO:0000256" key="3">
    <source>
        <dbReference type="ARBA" id="ARBA00023000"/>
    </source>
</evidence>
<name>A0AA41YE91_9BACT</name>
<proteinExistence type="predicted"/>
<dbReference type="InterPro" id="IPR036844">
    <property type="entry name" value="Hint_dom_sf"/>
</dbReference>
<dbReference type="Gene3D" id="3.10.28.10">
    <property type="entry name" value="Homing endonucleases"/>
    <property type="match status" value="1"/>
</dbReference>
<dbReference type="SUPFAM" id="SSF51294">
    <property type="entry name" value="Hedgehog/intein (Hint) domain"/>
    <property type="match status" value="1"/>
</dbReference>
<protein>
    <submittedName>
        <fullName evidence="6">SNF2-related protein</fullName>
    </submittedName>
</protein>
<dbReference type="Proteomes" id="UP001163821">
    <property type="component" value="Unassembled WGS sequence"/>
</dbReference>
<dbReference type="Gene3D" id="3.40.50.10810">
    <property type="entry name" value="Tandem AAA-ATPase domain"/>
    <property type="match status" value="1"/>
</dbReference>
<evidence type="ECO:0000259" key="5">
    <source>
        <dbReference type="PROSITE" id="PS51194"/>
    </source>
</evidence>
<dbReference type="InterPro" id="IPR000330">
    <property type="entry name" value="SNF2_N"/>
</dbReference>
<dbReference type="PROSITE" id="PS51194">
    <property type="entry name" value="HELICASE_CTER"/>
    <property type="match status" value="1"/>
</dbReference>
<feature type="domain" description="DOD-type homing endonuclease" evidence="4">
    <location>
        <begin position="258"/>
        <end position="395"/>
    </location>
</feature>
<keyword evidence="2" id="KW-0068">Autocatalytic cleavage</keyword>
<evidence type="ECO:0000313" key="6">
    <source>
        <dbReference type="EMBL" id="MCW0484092.1"/>
    </source>
</evidence>
<evidence type="ECO:0000256" key="1">
    <source>
        <dbReference type="ARBA" id="ARBA00022801"/>
    </source>
</evidence>
<dbReference type="InterPro" id="IPR027417">
    <property type="entry name" value="P-loop_NTPase"/>
</dbReference>
<keyword evidence="1" id="KW-0378">Hydrolase</keyword>
<dbReference type="InterPro" id="IPR030934">
    <property type="entry name" value="Intein_C"/>
</dbReference>
<dbReference type="SUPFAM" id="SSF52540">
    <property type="entry name" value="P-loop containing nucleoside triphosphate hydrolases"/>
    <property type="match status" value="3"/>
</dbReference>
<gene>
    <name evidence="6" type="ORF">N2K84_15220</name>
</gene>
<dbReference type="PROSITE" id="PS50819">
    <property type="entry name" value="INTEIN_ENDONUCLEASE"/>
    <property type="match status" value="1"/>
</dbReference>
<dbReference type="CDD" id="cd18793">
    <property type="entry name" value="SF2_C_SNF"/>
    <property type="match status" value="1"/>
</dbReference>
<dbReference type="InterPro" id="IPR038718">
    <property type="entry name" value="SNF2-like_sf"/>
</dbReference>
<keyword evidence="7" id="KW-1185">Reference proteome</keyword>
<dbReference type="GO" id="GO:0005524">
    <property type="term" value="F:ATP binding"/>
    <property type="evidence" value="ECO:0007669"/>
    <property type="project" value="InterPro"/>
</dbReference>
<sequence length="910" mass="104159">MEIQLNPQGNYVVSFAYRPHLVNLIKQIPGRTFNPTSKAWIVPGASKPHLESMAKRIINFEPVNWTDSKVAEKRVSEVDFLIPEMPELAVPHGLKVEPYPYQLQGIARGLQLKRFMNTDEPGLGKSETLNSLISSPNGWIRMGDIQAGDSIFAKDGSIQQVEGVFPQGIVPTYRMTFNDGSFVDCNLEHIWCVRDQNRRRRGLGWTTKTTQEILKSGLVNKTNPKREASGRKPSLKWEIPMCEPVQFPTKQFVIPAYTLGVLIGDGALSGNKVEMSLPAEKKQIIRFVENELDKSLTVSIRNYGNVTRYALVNAFDKFHHENLYLSEIRRLKLDVVSADKFIPKEYLQGDVIQREDLLAGLMDTDGSCIKNRTTFHTTSTQLATDIKELVESLGGVAIIRPYDRTNEGKGIEYQVNIRTSFNPFYLKYKSDNWKPKSVYRPTRYIESIEYIGEEEQQCIRVSSPDHLYLTNNYIVTHNTLQSIATINLANAFPCLVICPSSLKINWEREWHKFTNKKAMVLSDSVRDTWPFFWNTGMYQVFIVNYESLKKYFVQHIKTSQKLTIRDITFRDNIHLFKSVIIDESHRCKSSATQQAKFVKGISEGKEWRIELTGTPVVNRPKDLIAQLSILGKMEEFGGYKYFIQRYCSGPNEASNLKELNFMLWQKSMFRREKSMVLKDLPDKIRQVMSCDITNRKEYKDAERDLIQYLIKYKEADDEKIQKALKGEVMVRINILRQISARGKVKEVAEFVSDFQEEGQKIVLFCSLHEVVDQLKRIFPHAVSVTGREDSKQKQAAVDAFQRNPKTNIIICSIRAAGVGLTLTAASNVAFVEFPWTYADCCQCEDRCHRIGQKDSVTAYYFLGKNTIDEKVYKIIQLKKGIANAVTGATDDIPENIVDMVANLFNEEIDE</sequence>
<dbReference type="RefSeq" id="WP_282592684.1">
    <property type="nucleotide sequence ID" value="NZ_JAPAAF010000028.1"/>
</dbReference>
<dbReference type="GO" id="GO:0016787">
    <property type="term" value="F:hydrolase activity"/>
    <property type="evidence" value="ECO:0007669"/>
    <property type="project" value="UniProtKB-KW"/>
</dbReference>
<accession>A0AA41YE91</accession>
<dbReference type="GO" id="GO:0031297">
    <property type="term" value="P:replication fork processing"/>
    <property type="evidence" value="ECO:0007669"/>
    <property type="project" value="TreeGrafter"/>
</dbReference>
<evidence type="ECO:0000313" key="7">
    <source>
        <dbReference type="Proteomes" id="UP001163821"/>
    </source>
</evidence>
<dbReference type="GO" id="GO:0006281">
    <property type="term" value="P:DNA repair"/>
    <property type="evidence" value="ECO:0007669"/>
    <property type="project" value="TreeGrafter"/>
</dbReference>
<dbReference type="SMART" id="SM00490">
    <property type="entry name" value="HELICc"/>
    <property type="match status" value="1"/>
</dbReference>
<dbReference type="InterPro" id="IPR004042">
    <property type="entry name" value="Intein_endonuc_central"/>
</dbReference>
<dbReference type="InterPro" id="IPR001650">
    <property type="entry name" value="Helicase_C-like"/>
</dbReference>